<proteinExistence type="predicted"/>
<evidence type="ECO:0000259" key="2">
    <source>
        <dbReference type="Pfam" id="PF09832"/>
    </source>
</evidence>
<feature type="signal peptide" evidence="1">
    <location>
        <begin position="1"/>
        <end position="30"/>
    </location>
</feature>
<feature type="chain" id="PRO_5013259682" description="DUF2059 domain-containing protein" evidence="1">
    <location>
        <begin position="31"/>
        <end position="179"/>
    </location>
</feature>
<evidence type="ECO:0000313" key="3">
    <source>
        <dbReference type="EMBL" id="OYQ35961.1"/>
    </source>
</evidence>
<keyword evidence="1" id="KW-0732">Signal</keyword>
<dbReference type="Proteomes" id="UP000216998">
    <property type="component" value="Unassembled WGS sequence"/>
</dbReference>
<dbReference type="InterPro" id="IPR018637">
    <property type="entry name" value="DUF2059"/>
</dbReference>
<protein>
    <recommendedName>
        <fullName evidence="2">DUF2059 domain-containing protein</fullName>
    </recommendedName>
</protein>
<dbReference type="AlphaFoldDB" id="A0A255Z3F9"/>
<feature type="domain" description="DUF2059" evidence="2">
    <location>
        <begin position="104"/>
        <end position="157"/>
    </location>
</feature>
<dbReference type="EMBL" id="NOXU01000024">
    <property type="protein sequence ID" value="OYQ35961.1"/>
    <property type="molecule type" value="Genomic_DNA"/>
</dbReference>
<dbReference type="Pfam" id="PF09832">
    <property type="entry name" value="DUF2059"/>
    <property type="match status" value="1"/>
</dbReference>
<name>A0A255Z3F9_9PROT</name>
<organism evidence="3 4">
    <name type="scientific">Niveispirillum lacus</name>
    <dbReference type="NCBI Taxonomy" id="1981099"/>
    <lineage>
        <taxon>Bacteria</taxon>
        <taxon>Pseudomonadati</taxon>
        <taxon>Pseudomonadota</taxon>
        <taxon>Alphaproteobacteria</taxon>
        <taxon>Rhodospirillales</taxon>
        <taxon>Azospirillaceae</taxon>
        <taxon>Niveispirillum</taxon>
    </lineage>
</organism>
<sequence>MCPIEGKPPVRAIVPILVLCLSLLSVPAVAAPAKGDDAQRLDKARILMELSGSQALADQTLLAVTRRAEELMAHENPGREAEVTALVRDHFLPKARTALPELARGITGLYAAYFTLAELDQMIAFYATPAGKKLVALSPTILQQSMALGQAWAEGVADRAWDSFARAAQERGLTIPQQL</sequence>
<dbReference type="OrthoDB" id="7354841at2"/>
<comment type="caution">
    <text evidence="3">The sequence shown here is derived from an EMBL/GenBank/DDBJ whole genome shotgun (WGS) entry which is preliminary data.</text>
</comment>
<evidence type="ECO:0000256" key="1">
    <source>
        <dbReference type="SAM" id="SignalP"/>
    </source>
</evidence>
<keyword evidence="4" id="KW-1185">Reference proteome</keyword>
<accession>A0A255Z3F9</accession>
<reference evidence="3 4" key="1">
    <citation type="submission" date="2017-07" db="EMBL/GenBank/DDBJ databases">
        <title>Niveispirillum cyanobacteriorum sp. nov., isolated from cyanobacterial aggregates in a eutrophic lake.</title>
        <authorList>
            <person name="Cai H."/>
        </authorList>
    </citation>
    <scope>NUCLEOTIDE SEQUENCE [LARGE SCALE GENOMIC DNA]</scope>
    <source>
        <strain evidence="4">TH1-14</strain>
    </source>
</reference>
<gene>
    <name evidence="3" type="ORF">CHU95_06820</name>
</gene>
<evidence type="ECO:0000313" key="4">
    <source>
        <dbReference type="Proteomes" id="UP000216998"/>
    </source>
</evidence>